<sequence>MYQILDLDDNSTDEQRQRKPHSYRILQGLKRESREERYKSEENG</sequence>
<feature type="compositionally biased region" description="Acidic residues" evidence="1">
    <location>
        <begin position="1"/>
        <end position="12"/>
    </location>
</feature>
<evidence type="ECO:0000256" key="1">
    <source>
        <dbReference type="SAM" id="MobiDB-lite"/>
    </source>
</evidence>
<protein>
    <submittedName>
        <fullName evidence="2">Uncharacterized protein</fullName>
    </submittedName>
</protein>
<evidence type="ECO:0000313" key="2">
    <source>
        <dbReference type="EMBL" id="KAF7812870.1"/>
    </source>
</evidence>
<keyword evidence="3" id="KW-1185">Reference proteome</keyword>
<feature type="region of interest" description="Disordered" evidence="1">
    <location>
        <begin position="1"/>
        <end position="44"/>
    </location>
</feature>
<evidence type="ECO:0000313" key="3">
    <source>
        <dbReference type="Proteomes" id="UP000634136"/>
    </source>
</evidence>
<dbReference type="EMBL" id="JAAIUW010000010">
    <property type="protein sequence ID" value="KAF7812870.1"/>
    <property type="molecule type" value="Genomic_DNA"/>
</dbReference>
<accession>A0A834W7C0</accession>
<feature type="compositionally biased region" description="Basic and acidic residues" evidence="1">
    <location>
        <begin position="29"/>
        <end position="44"/>
    </location>
</feature>
<dbReference type="Proteomes" id="UP000634136">
    <property type="component" value="Unassembled WGS sequence"/>
</dbReference>
<proteinExistence type="predicted"/>
<name>A0A834W7C0_9FABA</name>
<gene>
    <name evidence="2" type="ORF">G2W53_033846</name>
</gene>
<comment type="caution">
    <text evidence="2">The sequence shown here is derived from an EMBL/GenBank/DDBJ whole genome shotgun (WGS) entry which is preliminary data.</text>
</comment>
<dbReference type="AlphaFoldDB" id="A0A834W7C0"/>
<reference evidence="2" key="1">
    <citation type="submission" date="2020-09" db="EMBL/GenBank/DDBJ databases">
        <title>Genome-Enabled Discovery of Anthraquinone Biosynthesis in Senna tora.</title>
        <authorList>
            <person name="Kang S.-H."/>
            <person name="Pandey R.P."/>
            <person name="Lee C.-M."/>
            <person name="Sim J.-S."/>
            <person name="Jeong J.-T."/>
            <person name="Choi B.-S."/>
            <person name="Jung M."/>
            <person name="Ginzburg D."/>
            <person name="Zhao K."/>
            <person name="Won S.Y."/>
            <person name="Oh T.-J."/>
            <person name="Yu Y."/>
            <person name="Kim N.-H."/>
            <person name="Lee O.R."/>
            <person name="Lee T.-H."/>
            <person name="Bashyal P."/>
            <person name="Kim T.-S."/>
            <person name="Lee W.-H."/>
            <person name="Kawkins C."/>
            <person name="Kim C.-K."/>
            <person name="Kim J.S."/>
            <person name="Ahn B.O."/>
            <person name="Rhee S.Y."/>
            <person name="Sohng J.K."/>
        </authorList>
    </citation>
    <scope>NUCLEOTIDE SEQUENCE</scope>
    <source>
        <tissue evidence="2">Leaf</tissue>
    </source>
</reference>
<organism evidence="2 3">
    <name type="scientific">Senna tora</name>
    <dbReference type="NCBI Taxonomy" id="362788"/>
    <lineage>
        <taxon>Eukaryota</taxon>
        <taxon>Viridiplantae</taxon>
        <taxon>Streptophyta</taxon>
        <taxon>Embryophyta</taxon>
        <taxon>Tracheophyta</taxon>
        <taxon>Spermatophyta</taxon>
        <taxon>Magnoliopsida</taxon>
        <taxon>eudicotyledons</taxon>
        <taxon>Gunneridae</taxon>
        <taxon>Pentapetalae</taxon>
        <taxon>rosids</taxon>
        <taxon>fabids</taxon>
        <taxon>Fabales</taxon>
        <taxon>Fabaceae</taxon>
        <taxon>Caesalpinioideae</taxon>
        <taxon>Cassia clade</taxon>
        <taxon>Senna</taxon>
    </lineage>
</organism>